<dbReference type="EMBL" id="JAJSOW010000100">
    <property type="protein sequence ID" value="KAI9185133.1"/>
    <property type="molecule type" value="Genomic_DNA"/>
</dbReference>
<evidence type="ECO:0000259" key="1">
    <source>
        <dbReference type="Pfam" id="PF22936"/>
    </source>
</evidence>
<comment type="caution">
    <text evidence="2">The sequence shown here is derived from an EMBL/GenBank/DDBJ whole genome shotgun (WGS) entry which is preliminary data.</text>
</comment>
<dbReference type="PANTHER" id="PTHR47592">
    <property type="entry name" value="PBF68 PROTEIN"/>
    <property type="match status" value="1"/>
</dbReference>
<name>A0AAD5NWD4_ACENE</name>
<sequence>MEKKSAKGTWDKLEMLYIGKTLSNKLTLIYQIYVLKIKEGGNVMAHLNDFNRCINDLIWVNVKKLKAEIKEGKKVETSSTANVVSEDNGELLSIASTSYAFDAWILDSRCSFHMCANRDWFDTYEPQSEGEVLMGNNATCKVIGIDTIKIKTFNRIVKTLGNVRHVPELKKNLISLGILDTNGCSFTAKDGVIKVYKGSMVMMRGIKLGNNLYRL</sequence>
<dbReference type="PANTHER" id="PTHR47592:SF27">
    <property type="entry name" value="OS08G0421700 PROTEIN"/>
    <property type="match status" value="1"/>
</dbReference>
<gene>
    <name evidence="2" type="ORF">LWI28_004530</name>
</gene>
<evidence type="ECO:0000313" key="3">
    <source>
        <dbReference type="Proteomes" id="UP001064489"/>
    </source>
</evidence>
<reference evidence="2" key="2">
    <citation type="submission" date="2023-02" db="EMBL/GenBank/DDBJ databases">
        <authorList>
            <person name="Swenson N.G."/>
            <person name="Wegrzyn J.L."/>
            <person name="Mcevoy S.L."/>
        </authorList>
    </citation>
    <scope>NUCLEOTIDE SEQUENCE</scope>
    <source>
        <strain evidence="2">91603</strain>
        <tissue evidence="2">Leaf</tissue>
    </source>
</reference>
<keyword evidence="3" id="KW-1185">Reference proteome</keyword>
<dbReference type="Proteomes" id="UP001064489">
    <property type="component" value="Chromosome 3"/>
</dbReference>
<accession>A0AAD5NWD4</accession>
<dbReference type="AlphaFoldDB" id="A0AAD5NWD4"/>
<feature type="domain" description="Retrovirus-related Pol polyprotein from transposon TNT 1-94-like beta-barrel" evidence="1">
    <location>
        <begin position="104"/>
        <end position="184"/>
    </location>
</feature>
<proteinExistence type="predicted"/>
<protein>
    <recommendedName>
        <fullName evidence="1">Retrovirus-related Pol polyprotein from transposon TNT 1-94-like beta-barrel domain-containing protein</fullName>
    </recommendedName>
</protein>
<dbReference type="Pfam" id="PF22936">
    <property type="entry name" value="Pol_BBD"/>
    <property type="match status" value="1"/>
</dbReference>
<evidence type="ECO:0000313" key="2">
    <source>
        <dbReference type="EMBL" id="KAI9185133.1"/>
    </source>
</evidence>
<organism evidence="2 3">
    <name type="scientific">Acer negundo</name>
    <name type="common">Box elder</name>
    <dbReference type="NCBI Taxonomy" id="4023"/>
    <lineage>
        <taxon>Eukaryota</taxon>
        <taxon>Viridiplantae</taxon>
        <taxon>Streptophyta</taxon>
        <taxon>Embryophyta</taxon>
        <taxon>Tracheophyta</taxon>
        <taxon>Spermatophyta</taxon>
        <taxon>Magnoliopsida</taxon>
        <taxon>eudicotyledons</taxon>
        <taxon>Gunneridae</taxon>
        <taxon>Pentapetalae</taxon>
        <taxon>rosids</taxon>
        <taxon>malvids</taxon>
        <taxon>Sapindales</taxon>
        <taxon>Sapindaceae</taxon>
        <taxon>Hippocastanoideae</taxon>
        <taxon>Acereae</taxon>
        <taxon>Acer</taxon>
    </lineage>
</organism>
<dbReference type="Pfam" id="PF14223">
    <property type="entry name" value="Retrotran_gag_2"/>
    <property type="match status" value="1"/>
</dbReference>
<reference evidence="2" key="1">
    <citation type="journal article" date="2022" name="Plant J.">
        <title>Strategies of tolerance reflected in two North American maple genomes.</title>
        <authorList>
            <person name="McEvoy S.L."/>
            <person name="Sezen U.U."/>
            <person name="Trouern-Trend A."/>
            <person name="McMahon S.M."/>
            <person name="Schaberg P.G."/>
            <person name="Yang J."/>
            <person name="Wegrzyn J.L."/>
            <person name="Swenson N.G."/>
        </authorList>
    </citation>
    <scope>NUCLEOTIDE SEQUENCE</scope>
    <source>
        <strain evidence="2">91603</strain>
    </source>
</reference>
<dbReference type="InterPro" id="IPR054722">
    <property type="entry name" value="PolX-like_BBD"/>
</dbReference>